<dbReference type="Pfam" id="PF04674">
    <property type="entry name" value="Phi_1"/>
    <property type="match status" value="2"/>
</dbReference>
<organism evidence="7">
    <name type="scientific">Lotus japonicus</name>
    <name type="common">Lotus corniculatus var. japonicus</name>
    <dbReference type="NCBI Taxonomy" id="34305"/>
    <lineage>
        <taxon>Eukaryota</taxon>
        <taxon>Viridiplantae</taxon>
        <taxon>Streptophyta</taxon>
        <taxon>Embryophyta</taxon>
        <taxon>Tracheophyta</taxon>
        <taxon>Spermatophyta</taxon>
        <taxon>Magnoliopsida</taxon>
        <taxon>eudicotyledons</taxon>
        <taxon>Gunneridae</taxon>
        <taxon>Pentapetalae</taxon>
        <taxon>rosids</taxon>
        <taxon>fabids</taxon>
        <taxon>Fabales</taxon>
        <taxon>Fabaceae</taxon>
        <taxon>Papilionoideae</taxon>
        <taxon>50 kb inversion clade</taxon>
        <taxon>NPAAA clade</taxon>
        <taxon>Hologalegina</taxon>
        <taxon>robinioid clade</taxon>
        <taxon>Loteae</taxon>
        <taxon>Lotus</taxon>
    </lineage>
</organism>
<dbReference type="PANTHER" id="PTHR31279">
    <property type="entry name" value="PROTEIN EXORDIUM-LIKE 5"/>
    <property type="match status" value="1"/>
</dbReference>
<evidence type="ECO:0000313" key="7">
    <source>
        <dbReference type="EMBL" id="AFK44730.1"/>
    </source>
</evidence>
<proteinExistence type="evidence at transcript level"/>
<name>I3SWT8_LOTJA</name>
<evidence type="ECO:0000256" key="4">
    <source>
        <dbReference type="ARBA" id="ARBA00022729"/>
    </source>
</evidence>
<keyword evidence="2" id="KW-0052">Apoplast</keyword>
<evidence type="ECO:0000256" key="3">
    <source>
        <dbReference type="ARBA" id="ARBA00022525"/>
    </source>
</evidence>
<dbReference type="GO" id="GO:0048046">
    <property type="term" value="C:apoplast"/>
    <property type="evidence" value="ECO:0007669"/>
    <property type="project" value="UniProtKB-SubCell"/>
</dbReference>
<dbReference type="PANTHER" id="PTHR31279:SF3">
    <property type="entry name" value="PROTEIN EXORDIUM-LIKE 2"/>
    <property type="match status" value="1"/>
</dbReference>
<dbReference type="EMBL" id="BT144936">
    <property type="protein sequence ID" value="AFK44730.1"/>
    <property type="molecule type" value="mRNA"/>
</dbReference>
<dbReference type="AlphaFoldDB" id="I3SWT8"/>
<keyword evidence="3" id="KW-0964">Secreted</keyword>
<evidence type="ECO:0000256" key="5">
    <source>
        <dbReference type="ARBA" id="ARBA00023591"/>
    </source>
</evidence>
<feature type="chain" id="PRO_5003679090" evidence="6">
    <location>
        <begin position="24"/>
        <end position="138"/>
    </location>
</feature>
<comment type="similarity">
    <text evidence="5">Belongs to the EXORDIUM family.</text>
</comment>
<accession>I3SWT8</accession>
<reference evidence="7" key="1">
    <citation type="submission" date="2012-05" db="EMBL/GenBank/DDBJ databases">
        <authorList>
            <person name="Krishnakumar V."/>
            <person name="Cheung F."/>
            <person name="Xiao Y."/>
            <person name="Chan A."/>
            <person name="Moskal W.A."/>
            <person name="Town C.D."/>
        </authorList>
    </citation>
    <scope>NUCLEOTIDE SEQUENCE</scope>
</reference>
<evidence type="ECO:0000256" key="6">
    <source>
        <dbReference type="SAM" id="SignalP"/>
    </source>
</evidence>
<feature type="signal peptide" evidence="6">
    <location>
        <begin position="1"/>
        <end position="23"/>
    </location>
</feature>
<dbReference type="InterPro" id="IPR006766">
    <property type="entry name" value="EXORDIUM-like"/>
</dbReference>
<evidence type="ECO:0000256" key="2">
    <source>
        <dbReference type="ARBA" id="ARBA00022523"/>
    </source>
</evidence>
<sequence>MVLSNYHHATAFVVLLLCGAASAALVEQQPLVLKYHNGELLKGRITVNLFWYGSFTPIQRSIIVDFINSLTTTPGAPLPSVASWWKTTENYKLLCWPSGQVLVEKSTGASYNAHGVNGRKYLLPAMWDPKTSACRTLV</sequence>
<evidence type="ECO:0000256" key="1">
    <source>
        <dbReference type="ARBA" id="ARBA00004271"/>
    </source>
</evidence>
<protein>
    <submittedName>
        <fullName evidence="7">Uncharacterized protein</fullName>
    </submittedName>
</protein>
<keyword evidence="4 6" id="KW-0732">Signal</keyword>
<comment type="subcellular location">
    <subcellularLocation>
        <location evidence="1">Secreted</location>
        <location evidence="1">Extracellular space</location>
        <location evidence="1">Apoplast</location>
    </subcellularLocation>
</comment>